<evidence type="ECO:0000259" key="9">
    <source>
        <dbReference type="Pfam" id="PF13087"/>
    </source>
</evidence>
<dbReference type="Proteomes" id="UP000279029">
    <property type="component" value="Chromosome"/>
</dbReference>
<evidence type="ECO:0000256" key="7">
    <source>
        <dbReference type="SAM" id="MobiDB-lite"/>
    </source>
</evidence>
<dbReference type="SUPFAM" id="SSF52540">
    <property type="entry name" value="P-loop containing nucleoside triphosphate hydrolases"/>
    <property type="match status" value="1"/>
</dbReference>
<dbReference type="Gene3D" id="3.40.50.300">
    <property type="entry name" value="P-loop containing nucleotide triphosphate hydrolases"/>
    <property type="match status" value="3"/>
</dbReference>
<feature type="domain" description="Restriction endonuclease type II-like" evidence="10">
    <location>
        <begin position="1353"/>
        <end position="1445"/>
    </location>
</feature>
<dbReference type="PANTHER" id="PTHR43788">
    <property type="entry name" value="DNA2/NAM7 HELICASE FAMILY MEMBER"/>
    <property type="match status" value="1"/>
</dbReference>
<feature type="domain" description="DNA2/NAM7 helicase helicase" evidence="8">
    <location>
        <begin position="1054"/>
        <end position="1093"/>
    </location>
</feature>
<evidence type="ECO:0000313" key="12">
    <source>
        <dbReference type="Proteomes" id="UP000279029"/>
    </source>
</evidence>
<dbReference type="Pfam" id="PF13086">
    <property type="entry name" value="AAA_11"/>
    <property type="match status" value="2"/>
</dbReference>
<dbReference type="InterPro" id="IPR050534">
    <property type="entry name" value="Coronavir_polyprotein_1ab"/>
</dbReference>
<dbReference type="GO" id="GO:0016787">
    <property type="term" value="F:hydrolase activity"/>
    <property type="evidence" value="ECO:0007669"/>
    <property type="project" value="UniProtKB-KW"/>
</dbReference>
<dbReference type="CDD" id="cd18808">
    <property type="entry name" value="SF1_C_Upf1"/>
    <property type="match status" value="1"/>
</dbReference>
<dbReference type="KEGG" id="cbar:PATL70BA_1383"/>
<dbReference type="Pfam" id="PF13087">
    <property type="entry name" value="AAA_12"/>
    <property type="match status" value="1"/>
</dbReference>
<evidence type="ECO:0000256" key="5">
    <source>
        <dbReference type="ARBA" id="ARBA00022840"/>
    </source>
</evidence>
<keyword evidence="12" id="KW-1185">Reference proteome</keyword>
<dbReference type="Gene3D" id="3.40.960.10">
    <property type="entry name" value="VSR Endonuclease"/>
    <property type="match status" value="1"/>
</dbReference>
<feature type="domain" description="DNA2/NAM7 helicase helicase" evidence="8">
    <location>
        <begin position="355"/>
        <end position="482"/>
    </location>
</feature>
<keyword evidence="4" id="KW-0347">Helicase</keyword>
<feature type="domain" description="DNA2/NAM7 helicase-like C-terminal" evidence="9">
    <location>
        <begin position="1128"/>
        <end position="1312"/>
    </location>
</feature>
<dbReference type="RefSeq" id="WP_125136609.1">
    <property type="nucleotide sequence ID" value="NZ_LR130778.1"/>
</dbReference>
<keyword evidence="5" id="KW-0067">ATP-binding</keyword>
<proteinExistence type="inferred from homology"/>
<dbReference type="EMBL" id="LR130778">
    <property type="protein sequence ID" value="VDN47266.1"/>
    <property type="molecule type" value="Genomic_DNA"/>
</dbReference>
<name>A0A3P7RWZ8_9FIRM</name>
<evidence type="ECO:0000256" key="4">
    <source>
        <dbReference type="ARBA" id="ARBA00022806"/>
    </source>
</evidence>
<feature type="region of interest" description="Disordered" evidence="7">
    <location>
        <begin position="1589"/>
        <end position="1668"/>
    </location>
</feature>
<reference evidence="11 12" key="1">
    <citation type="submission" date="2018-09" db="EMBL/GenBank/DDBJ databases">
        <authorList>
            <person name="Postec A."/>
        </authorList>
    </citation>
    <scope>NUCLEOTIDE SEQUENCE [LARGE SCALE GENOMIC DNA]</scope>
    <source>
        <strain evidence="11">70B-A</strain>
    </source>
</reference>
<feature type="coiled-coil region" evidence="6">
    <location>
        <begin position="453"/>
        <end position="480"/>
    </location>
</feature>
<dbReference type="InterPro" id="IPR047187">
    <property type="entry name" value="SF1_C_Upf1"/>
</dbReference>
<dbReference type="PANTHER" id="PTHR43788:SF8">
    <property type="entry name" value="DNA-BINDING PROTEIN SMUBP-2"/>
    <property type="match status" value="1"/>
</dbReference>
<evidence type="ECO:0008006" key="13">
    <source>
        <dbReference type="Google" id="ProtNLM"/>
    </source>
</evidence>
<dbReference type="InterPro" id="IPR041679">
    <property type="entry name" value="DNA2/NAM7-like_C"/>
</dbReference>
<accession>A0A3P7RWZ8</accession>
<keyword evidence="3" id="KW-0378">Hydrolase</keyword>
<keyword evidence="6" id="KW-0175">Coiled coil</keyword>
<dbReference type="InterPro" id="IPR041677">
    <property type="entry name" value="DNA2/NAM7_AAA_11"/>
</dbReference>
<evidence type="ECO:0000256" key="2">
    <source>
        <dbReference type="ARBA" id="ARBA00022741"/>
    </source>
</evidence>
<feature type="compositionally biased region" description="Polar residues" evidence="7">
    <location>
        <begin position="1595"/>
        <end position="1611"/>
    </location>
</feature>
<evidence type="ECO:0000259" key="10">
    <source>
        <dbReference type="Pfam" id="PF18741"/>
    </source>
</evidence>
<evidence type="ECO:0000256" key="1">
    <source>
        <dbReference type="ARBA" id="ARBA00007913"/>
    </source>
</evidence>
<sequence length="1668" mass="192956">MAQAINIFNFLKEYNLLSNPVITELDKQKWSLDLSNIPIIDEIESVFHGIEMDELIFLKVIKPSLEPCPKPDELLLEWINSEWQRLSVVDVHYKDKISREKLDEDGEVSYIEEAFEDDINRITLYHKWILQRESWREVEIPREKGLNLYNKLFRLYSDMKKEAESVELIIGDGIINWQSDERLIDHPVLLQKVTLEFEPEKPMFVIKCEEIKTEIYSAMLRVLTSVNQKMLTDVMQDVEQQNYHLPEFENTHGLFHRLIHIIDEKGEFVEVISPTVHHAQIISSPVLFLRKRTLGYSAFLENIIAEINEKGETILPPFFDTMAGNHKEEQNYESIGDGWNHSGIDKDILLTLPANNEQLKIIKYLDRYGAVLVQGPPGTGKTHTIANLIGHLLSQGNSVLVTSHTEKALTVLKDKVYKDEGNKDLNLQSLCISLLSSKSQKNEMDEAINEIASKGTTLDLHEAEQRIHRLKKERDTLIEESQLKGTQLLEIRAMEYKDIVYDNKTITPIDAAKYIKAGENTLDIIPGTTTDDTIGFPLSEEELHFLYNSNKVVSLEEEALLVAKLPEFDSVWSDEQFERCVEDLNDFEIKKNSIKPSIDFHDILSLKDCESLINHAEQLKNEMNGFSEIQKYLLIKTIQDPVYPKLWDGVLTNFDQLYQEFENIKVIKFENDFTYDSSIVTNDNLAILQEVIDTGKEIPVNKLNALFKPKWNAIKNSINNDGNSIEKIEEYIAIQKIFAYEIDRKNHIKQINKLLAETTLQIDVEDPMFEMKGAQQKGNLQYAMNWFKEKWESFAENFGAFIVNNEQWKDMNMVNLSDPFHWLLDILNDIVLVELNYKINLIKLDEKTVALNQYIVFLETYQNQNVVLDSLITSVKKRNVEDYSSSYNRISSVLRKTAVLEKRQNIIKKINQWVPVWAMEIKNRKNIHGNSEPPKLIEAAWKWRQLVNQIERIDAYDPNKIQQEINQINERLLKNARLLAYESAWFEKIKTITPVEKQSLKAWKITMDQVGAGKGKKAPKLLEEAKKLMANCQSAIPVWIMPMNRVVEMFDPRKNKFDVVIIDEASQSDILSLAALYLGKKIIIVGDNEQVSPDSIGLKDNEIEALISMYLQDIPNKHLFNGKTSLYDLAAMSNFEPLMLEEHFRCLSEIISFSNMLAYNGRIKPLRDSAKVITKPPVVDYRVKDYVLDKSKVNKTEAYHICSLILSMVENPIYKNKTIGVISMHGSEQTYEIDRLLQIYLDPVDYENRRIQCGTPSQFQGDERDIIFISIVDIPNDNGGPLTVKREGGNNGRERKRYNVAASRAKDQMWVVHSLNPEIDLKPDDIRLRLIKHAQNPYIAAEDVRLELAESPFEEEVMKTLLNKGYHVIPQLKVGSYRIDMVIEDGDKRIAIECDGEKWHTQDDLPNDLKRQAILERLGWRFIRIRGSAYYRNPIDTITEVFEELEKNNIFPNYSQMNSESNEIDEKDQTIINGIKLRAAEIRREWNPDNIEIQGIDEATSPELKVNLLVATEVDIEKKDHFTKYDSTIKVNSINKTEQIIFPEFEEKDNQLSIDDIHEVMDEISSVNTKEKEEVDSDEFVYPIHKPEKLGVAETPTTPEKSALQTENSGSKPAFDFRSKNKGQRQVHKEELKPNVKKAPEKQTTKLVVEKPDSEKHRMKPMFDFRKK</sequence>
<dbReference type="InterPro" id="IPR027417">
    <property type="entry name" value="P-loop_NTPase"/>
</dbReference>
<dbReference type="GO" id="GO:0005524">
    <property type="term" value="F:ATP binding"/>
    <property type="evidence" value="ECO:0007669"/>
    <property type="project" value="UniProtKB-KW"/>
</dbReference>
<evidence type="ECO:0000313" key="11">
    <source>
        <dbReference type="EMBL" id="VDN47266.1"/>
    </source>
</evidence>
<comment type="similarity">
    <text evidence="1">Belongs to the DNA2/NAM7 helicase family.</text>
</comment>
<evidence type="ECO:0000256" key="3">
    <source>
        <dbReference type="ARBA" id="ARBA00022801"/>
    </source>
</evidence>
<dbReference type="GO" id="GO:0043139">
    <property type="term" value="F:5'-3' DNA helicase activity"/>
    <property type="evidence" value="ECO:0007669"/>
    <property type="project" value="TreeGrafter"/>
</dbReference>
<protein>
    <recommendedName>
        <fullName evidence="13">DNA helicase</fullName>
    </recommendedName>
</protein>
<evidence type="ECO:0000256" key="6">
    <source>
        <dbReference type="SAM" id="Coils"/>
    </source>
</evidence>
<gene>
    <name evidence="11" type="ORF">PATL70BA_1383</name>
</gene>
<evidence type="ECO:0000259" key="8">
    <source>
        <dbReference type="Pfam" id="PF13086"/>
    </source>
</evidence>
<organism evidence="11 12">
    <name type="scientific">Petrocella atlantisensis</name>
    <dbReference type="NCBI Taxonomy" id="2173034"/>
    <lineage>
        <taxon>Bacteria</taxon>
        <taxon>Bacillati</taxon>
        <taxon>Bacillota</taxon>
        <taxon>Clostridia</taxon>
        <taxon>Lachnospirales</taxon>
        <taxon>Vallitaleaceae</taxon>
        <taxon>Petrocella</taxon>
    </lineage>
</organism>
<dbReference type="InterPro" id="IPR049468">
    <property type="entry name" value="Restrct_endonuc-II-like_dom"/>
</dbReference>
<feature type="compositionally biased region" description="Basic and acidic residues" evidence="7">
    <location>
        <begin position="1627"/>
        <end position="1668"/>
    </location>
</feature>
<dbReference type="Pfam" id="PF18741">
    <property type="entry name" value="MTES_1575"/>
    <property type="match status" value="1"/>
</dbReference>
<dbReference type="OrthoDB" id="9757917at2"/>
<keyword evidence="2" id="KW-0547">Nucleotide-binding</keyword>